<accession>A0ABN3UBS7</accession>
<dbReference type="RefSeq" id="WP_344451477.1">
    <property type="nucleotide sequence ID" value="NZ_BAAATZ010000012.1"/>
</dbReference>
<evidence type="ECO:0000313" key="2">
    <source>
        <dbReference type="Proteomes" id="UP001501842"/>
    </source>
</evidence>
<comment type="caution">
    <text evidence="1">The sequence shown here is derived from an EMBL/GenBank/DDBJ whole genome shotgun (WGS) entry which is preliminary data.</text>
</comment>
<dbReference type="Proteomes" id="UP001501842">
    <property type="component" value="Unassembled WGS sequence"/>
</dbReference>
<evidence type="ECO:0000313" key="1">
    <source>
        <dbReference type="EMBL" id="GAA2727919.1"/>
    </source>
</evidence>
<evidence type="ECO:0008006" key="3">
    <source>
        <dbReference type="Google" id="ProtNLM"/>
    </source>
</evidence>
<keyword evidence="2" id="KW-1185">Reference proteome</keyword>
<proteinExistence type="predicted"/>
<reference evidence="1 2" key="1">
    <citation type="journal article" date="2019" name="Int. J. Syst. Evol. Microbiol.">
        <title>The Global Catalogue of Microorganisms (GCM) 10K type strain sequencing project: providing services to taxonomists for standard genome sequencing and annotation.</title>
        <authorList>
            <consortium name="The Broad Institute Genomics Platform"/>
            <consortium name="The Broad Institute Genome Sequencing Center for Infectious Disease"/>
            <person name="Wu L."/>
            <person name="Ma J."/>
        </authorList>
    </citation>
    <scope>NUCLEOTIDE SEQUENCE [LARGE SCALE GENOMIC DNA]</scope>
    <source>
        <strain evidence="1 2">JCM 8201</strain>
    </source>
</reference>
<sequence length="217" mass="23499">MSDDQRLESMIRSCVDHEVREVLLPAGFAERITGPRRPRRWRTPLGLVAAVAVTAALVGPVSSRFAPADPLPATVLVTPKPSELEGRVSVTYLPPGARYLKGETRKRMSHLPAHENNSVWMGAYRLPGPGTRLAWIWVFSGEVAVHDVLVDYQIIPRGADLSRAQVSKGDALVGEHGGEPVRRTVLLELGPGLVVAVEALGVDRAQVVRMAEGVRIG</sequence>
<gene>
    <name evidence="1" type="ORF">GCM10010439_34970</name>
</gene>
<organism evidence="1 2">
    <name type="scientific">Actinocorallia aurantiaca</name>
    <dbReference type="NCBI Taxonomy" id="46204"/>
    <lineage>
        <taxon>Bacteria</taxon>
        <taxon>Bacillati</taxon>
        <taxon>Actinomycetota</taxon>
        <taxon>Actinomycetes</taxon>
        <taxon>Streptosporangiales</taxon>
        <taxon>Thermomonosporaceae</taxon>
        <taxon>Actinocorallia</taxon>
    </lineage>
</organism>
<name>A0ABN3UBS7_9ACTN</name>
<dbReference type="EMBL" id="BAAATZ010000012">
    <property type="protein sequence ID" value="GAA2727919.1"/>
    <property type="molecule type" value="Genomic_DNA"/>
</dbReference>
<protein>
    <recommendedName>
        <fullName evidence="3">DUF4367 domain-containing protein</fullName>
    </recommendedName>
</protein>